<keyword evidence="1" id="KW-1133">Transmembrane helix</keyword>
<keyword evidence="1" id="KW-0472">Membrane</keyword>
<reference evidence="2" key="1">
    <citation type="journal article" date="2021" name="Proc. Natl. Acad. Sci. U.S.A.">
        <title>A Catalog of Tens of Thousands of Viruses from Human Metagenomes Reveals Hidden Associations with Chronic Diseases.</title>
        <authorList>
            <person name="Tisza M.J."/>
            <person name="Buck C.B."/>
        </authorList>
    </citation>
    <scope>NUCLEOTIDE SEQUENCE</scope>
    <source>
        <strain evidence="2">CtOkv13</strain>
    </source>
</reference>
<keyword evidence="1" id="KW-0812">Transmembrane</keyword>
<evidence type="ECO:0000313" key="2">
    <source>
        <dbReference type="EMBL" id="DAD76587.1"/>
    </source>
</evidence>
<feature type="transmembrane region" description="Helical" evidence="1">
    <location>
        <begin position="127"/>
        <end position="148"/>
    </location>
</feature>
<dbReference type="EMBL" id="BK014805">
    <property type="protein sequence ID" value="DAD76587.1"/>
    <property type="molecule type" value="Genomic_DNA"/>
</dbReference>
<sequence length="149" mass="16960">MDNNQIEKKLFDFTESIAGMKNDIVTLYRKIDAYNESFRGYFHESVSNLSAIIDKQQKQIDGLQRMQQEIIFIQKQQGTQISGIQKTVDHMAALETRLTNHETRIAALEEHSKSEMDIEKERVKGRWALVGSLLAFAASVAVAIINAFI</sequence>
<proteinExistence type="predicted"/>
<name>A0A8S5M3E8_9CAUD</name>
<evidence type="ECO:0000256" key="1">
    <source>
        <dbReference type="SAM" id="Phobius"/>
    </source>
</evidence>
<accession>A0A8S5M3E8</accession>
<protein>
    <submittedName>
        <fullName evidence="2">Nuclear pore complex protein</fullName>
    </submittedName>
</protein>
<organism evidence="2">
    <name type="scientific">Siphoviridae sp. ctOkv13</name>
    <dbReference type="NCBI Taxonomy" id="2826314"/>
    <lineage>
        <taxon>Viruses</taxon>
        <taxon>Duplodnaviria</taxon>
        <taxon>Heunggongvirae</taxon>
        <taxon>Uroviricota</taxon>
        <taxon>Caudoviricetes</taxon>
    </lineage>
</organism>
<dbReference type="Gene3D" id="1.20.5.340">
    <property type="match status" value="1"/>
</dbReference>